<dbReference type="Gene3D" id="1.10.150.240">
    <property type="entry name" value="Putative phosphatase, domain 2"/>
    <property type="match status" value="1"/>
</dbReference>
<dbReference type="SFLD" id="SFLDS00003">
    <property type="entry name" value="Haloacid_Dehalogenase"/>
    <property type="match status" value="1"/>
</dbReference>
<dbReference type="SUPFAM" id="SSF56784">
    <property type="entry name" value="HAD-like"/>
    <property type="match status" value="1"/>
</dbReference>
<accession>X0TV03</accession>
<dbReference type="InterPro" id="IPR036412">
    <property type="entry name" value="HAD-like_sf"/>
</dbReference>
<sequence length="187" mass="21477">MQYEAFFFDFDGVLVDSVEVKTRGFAKLFEPHGPEVVAQVIDHHRRHGGMTRADKFRYYHRDYVGRNLSDEEMTELCQKFSELVVDEVVLAQEIRGAGEFLKKWCSRLPCFVISATPEEEIREIVRRRGMTNYFKEVLGAPASKEDNLARLLNTFRLNPSKCCLFGDAESDYQAAYTCGVEFIGIAK</sequence>
<organism evidence="1">
    <name type="scientific">marine sediment metagenome</name>
    <dbReference type="NCBI Taxonomy" id="412755"/>
    <lineage>
        <taxon>unclassified sequences</taxon>
        <taxon>metagenomes</taxon>
        <taxon>ecological metagenomes</taxon>
    </lineage>
</organism>
<dbReference type="InterPro" id="IPR050155">
    <property type="entry name" value="HAD-like_hydrolase_sf"/>
</dbReference>
<dbReference type="Gene3D" id="3.40.50.1000">
    <property type="entry name" value="HAD superfamily/HAD-like"/>
    <property type="match status" value="1"/>
</dbReference>
<evidence type="ECO:0008006" key="2">
    <source>
        <dbReference type="Google" id="ProtNLM"/>
    </source>
</evidence>
<name>X0TV03_9ZZZZ</name>
<dbReference type="GO" id="GO:0006281">
    <property type="term" value="P:DNA repair"/>
    <property type="evidence" value="ECO:0007669"/>
    <property type="project" value="TreeGrafter"/>
</dbReference>
<feature type="non-terminal residue" evidence="1">
    <location>
        <position position="187"/>
    </location>
</feature>
<dbReference type="AlphaFoldDB" id="X0TV03"/>
<dbReference type="SFLD" id="SFLDG01129">
    <property type="entry name" value="C1.5:_HAD__Beta-PGM__Phosphata"/>
    <property type="match status" value="1"/>
</dbReference>
<protein>
    <recommendedName>
        <fullName evidence="2">Haloacid dehalogenase-like hydrolase</fullName>
    </recommendedName>
</protein>
<dbReference type="Pfam" id="PF13419">
    <property type="entry name" value="HAD_2"/>
    <property type="match status" value="1"/>
</dbReference>
<evidence type="ECO:0000313" key="1">
    <source>
        <dbReference type="EMBL" id="GAF91021.1"/>
    </source>
</evidence>
<dbReference type="GO" id="GO:0005829">
    <property type="term" value="C:cytosol"/>
    <property type="evidence" value="ECO:0007669"/>
    <property type="project" value="TreeGrafter"/>
</dbReference>
<dbReference type="InterPro" id="IPR023198">
    <property type="entry name" value="PGP-like_dom2"/>
</dbReference>
<dbReference type="InterPro" id="IPR023214">
    <property type="entry name" value="HAD_sf"/>
</dbReference>
<gene>
    <name evidence="1" type="ORF">S01H1_27588</name>
</gene>
<dbReference type="PANTHER" id="PTHR43434">
    <property type="entry name" value="PHOSPHOGLYCOLATE PHOSPHATASE"/>
    <property type="match status" value="1"/>
</dbReference>
<dbReference type="EMBL" id="BARS01016812">
    <property type="protein sequence ID" value="GAF91021.1"/>
    <property type="molecule type" value="Genomic_DNA"/>
</dbReference>
<dbReference type="PANTHER" id="PTHR43434:SF1">
    <property type="entry name" value="PHOSPHOGLYCOLATE PHOSPHATASE"/>
    <property type="match status" value="1"/>
</dbReference>
<proteinExistence type="predicted"/>
<reference evidence="1" key="1">
    <citation type="journal article" date="2014" name="Front. Microbiol.">
        <title>High frequency of phylogenetically diverse reductive dehalogenase-homologous genes in deep subseafloor sedimentary metagenomes.</title>
        <authorList>
            <person name="Kawai M."/>
            <person name="Futagami T."/>
            <person name="Toyoda A."/>
            <person name="Takaki Y."/>
            <person name="Nishi S."/>
            <person name="Hori S."/>
            <person name="Arai W."/>
            <person name="Tsubouchi T."/>
            <person name="Morono Y."/>
            <person name="Uchiyama I."/>
            <person name="Ito T."/>
            <person name="Fujiyama A."/>
            <person name="Inagaki F."/>
            <person name="Takami H."/>
        </authorList>
    </citation>
    <scope>NUCLEOTIDE SEQUENCE</scope>
    <source>
        <strain evidence="1">Expedition CK06-06</strain>
    </source>
</reference>
<comment type="caution">
    <text evidence="1">The sequence shown here is derived from an EMBL/GenBank/DDBJ whole genome shotgun (WGS) entry which is preliminary data.</text>
</comment>
<dbReference type="GO" id="GO:0008967">
    <property type="term" value="F:phosphoglycolate phosphatase activity"/>
    <property type="evidence" value="ECO:0007669"/>
    <property type="project" value="TreeGrafter"/>
</dbReference>
<dbReference type="InterPro" id="IPR041492">
    <property type="entry name" value="HAD_2"/>
</dbReference>